<dbReference type="HAMAP" id="MF_00222">
    <property type="entry name" value="Shikimate_DH_AroE"/>
    <property type="match status" value="1"/>
</dbReference>
<dbReference type="InterPro" id="IPR013708">
    <property type="entry name" value="Shikimate_DH-bd_N"/>
</dbReference>
<protein>
    <recommendedName>
        <fullName evidence="2 8">Shikimate dehydrogenase (NADP(+))</fullName>
        <shortName evidence="8">SDH</shortName>
        <ecNumber evidence="2 8">1.1.1.25</ecNumber>
    </recommendedName>
</protein>
<dbReference type="PANTHER" id="PTHR21089">
    <property type="entry name" value="SHIKIMATE DEHYDROGENASE"/>
    <property type="match status" value="1"/>
</dbReference>
<evidence type="ECO:0000256" key="2">
    <source>
        <dbReference type="ARBA" id="ARBA00012962"/>
    </source>
</evidence>
<comment type="subunit">
    <text evidence="8">Homodimer.</text>
</comment>
<dbReference type="Proteomes" id="UP000886741">
    <property type="component" value="Unassembled WGS sequence"/>
</dbReference>
<dbReference type="GO" id="GO:0019632">
    <property type="term" value="P:shikimate metabolic process"/>
    <property type="evidence" value="ECO:0007669"/>
    <property type="project" value="InterPro"/>
</dbReference>
<dbReference type="GO" id="GO:0050661">
    <property type="term" value="F:NADP binding"/>
    <property type="evidence" value="ECO:0007669"/>
    <property type="project" value="InterPro"/>
</dbReference>
<name>A0A9D1F8X9_9FIRM</name>
<gene>
    <name evidence="8 12" type="primary">aroE</name>
    <name evidence="12" type="ORF">IAA83_04235</name>
</gene>
<evidence type="ECO:0000313" key="12">
    <source>
        <dbReference type="EMBL" id="HIS64565.1"/>
    </source>
</evidence>
<dbReference type="Pfam" id="PF18317">
    <property type="entry name" value="SDH_C"/>
    <property type="match status" value="1"/>
</dbReference>
<evidence type="ECO:0000256" key="6">
    <source>
        <dbReference type="ARBA" id="ARBA00023141"/>
    </source>
</evidence>
<dbReference type="AlphaFoldDB" id="A0A9D1F8X9"/>
<feature type="binding site" evidence="8">
    <location>
        <begin position="17"/>
        <end position="19"/>
    </location>
    <ligand>
        <name>shikimate</name>
        <dbReference type="ChEBI" id="CHEBI:36208"/>
    </ligand>
</feature>
<evidence type="ECO:0000256" key="1">
    <source>
        <dbReference type="ARBA" id="ARBA00004871"/>
    </source>
</evidence>
<dbReference type="GO" id="GO:0005829">
    <property type="term" value="C:cytosol"/>
    <property type="evidence" value="ECO:0007669"/>
    <property type="project" value="TreeGrafter"/>
</dbReference>
<sequence length="279" mass="30185">MGERNKLAVIGDPIGHSLSPLLHNTMARELNLPYDYTARQVTVEQLPDWIQTVRREDWSGFNATMPHKLHLLDLVDEKTEEAVYFGAINTVRNDKGRLIGHNTDGDGFANMLAEHGLTFRNAHVAVLGAGGAAGAIIRKAVRDGAAVVTVCNRTVEKARSLCMEHPDVLHAATLDAPLPEDTNLLINTIPVGGNVEGDVLANLCRDCAVIDILYAPPKTPLLLAAEERAMLAVNGLGMLIHQAILAFVFFTGASFDQPEMARILYKTTCNLTKSGVVSS</sequence>
<feature type="binding site" evidence="8">
    <location>
        <position position="64"/>
    </location>
    <ligand>
        <name>shikimate</name>
        <dbReference type="ChEBI" id="CHEBI:36208"/>
    </ligand>
</feature>
<comment type="catalytic activity">
    <reaction evidence="7 8">
        <text>shikimate + NADP(+) = 3-dehydroshikimate + NADPH + H(+)</text>
        <dbReference type="Rhea" id="RHEA:17737"/>
        <dbReference type="ChEBI" id="CHEBI:15378"/>
        <dbReference type="ChEBI" id="CHEBI:16630"/>
        <dbReference type="ChEBI" id="CHEBI:36208"/>
        <dbReference type="ChEBI" id="CHEBI:57783"/>
        <dbReference type="ChEBI" id="CHEBI:58349"/>
        <dbReference type="EC" id="1.1.1.25"/>
    </reaction>
</comment>
<dbReference type="InterPro" id="IPR011342">
    <property type="entry name" value="Shikimate_DH"/>
</dbReference>
<keyword evidence="3 8" id="KW-0028">Amino-acid biosynthesis</keyword>
<dbReference type="Pfam" id="PF01488">
    <property type="entry name" value="Shikimate_DH"/>
    <property type="match status" value="1"/>
</dbReference>
<feature type="domain" description="Quinate/shikimate 5-dehydrogenase/glutamyl-tRNA reductase" evidence="9">
    <location>
        <begin position="115"/>
        <end position="173"/>
    </location>
</feature>
<dbReference type="InterPro" id="IPR046346">
    <property type="entry name" value="Aminoacid_DH-like_N_sf"/>
</dbReference>
<dbReference type="GO" id="GO:0008652">
    <property type="term" value="P:amino acid biosynthetic process"/>
    <property type="evidence" value="ECO:0007669"/>
    <property type="project" value="UniProtKB-KW"/>
</dbReference>
<feature type="binding site" evidence="8">
    <location>
        <position position="89"/>
    </location>
    <ligand>
        <name>shikimate</name>
        <dbReference type="ChEBI" id="CHEBI:36208"/>
    </ligand>
</feature>
<proteinExistence type="inferred from homology"/>
<dbReference type="InterPro" id="IPR036291">
    <property type="entry name" value="NAD(P)-bd_dom_sf"/>
</dbReference>
<dbReference type="Gene3D" id="3.40.50.10860">
    <property type="entry name" value="Leucine Dehydrogenase, chain A, domain 1"/>
    <property type="match status" value="1"/>
</dbReference>
<evidence type="ECO:0000256" key="3">
    <source>
        <dbReference type="ARBA" id="ARBA00022605"/>
    </source>
</evidence>
<dbReference type="SUPFAM" id="SSF53223">
    <property type="entry name" value="Aminoacid dehydrogenase-like, N-terminal domain"/>
    <property type="match status" value="1"/>
</dbReference>
<evidence type="ECO:0000256" key="4">
    <source>
        <dbReference type="ARBA" id="ARBA00022857"/>
    </source>
</evidence>
<organism evidence="12 13">
    <name type="scientific">Candidatus Avoscillospira avistercoris</name>
    <dbReference type="NCBI Taxonomy" id="2840707"/>
    <lineage>
        <taxon>Bacteria</taxon>
        <taxon>Bacillati</taxon>
        <taxon>Bacillota</taxon>
        <taxon>Clostridia</taxon>
        <taxon>Eubacteriales</taxon>
        <taxon>Oscillospiraceae</taxon>
        <taxon>Oscillospiraceae incertae sedis</taxon>
        <taxon>Candidatus Avoscillospira</taxon>
    </lineage>
</organism>
<dbReference type="InterPro" id="IPR006151">
    <property type="entry name" value="Shikm_DH/Glu-tRNA_Rdtase"/>
</dbReference>
<dbReference type="InterPro" id="IPR022893">
    <property type="entry name" value="Shikimate_DH_fam"/>
</dbReference>
<feature type="binding site" evidence="8">
    <location>
        <position position="235"/>
    </location>
    <ligand>
        <name>NADP(+)</name>
        <dbReference type="ChEBI" id="CHEBI:58349"/>
    </ligand>
</feature>
<evidence type="ECO:0000259" key="11">
    <source>
        <dbReference type="Pfam" id="PF18317"/>
    </source>
</evidence>
<dbReference type="NCBIfam" id="TIGR00507">
    <property type="entry name" value="aroE"/>
    <property type="match status" value="1"/>
</dbReference>
<comment type="caution">
    <text evidence="12">The sequence shown here is derived from an EMBL/GenBank/DDBJ whole genome shotgun (WGS) entry which is preliminary data.</text>
</comment>
<feature type="binding site" evidence="8">
    <location>
        <position position="104"/>
    </location>
    <ligand>
        <name>shikimate</name>
        <dbReference type="ChEBI" id="CHEBI:36208"/>
    </ligand>
</feature>
<evidence type="ECO:0000256" key="5">
    <source>
        <dbReference type="ARBA" id="ARBA00023002"/>
    </source>
</evidence>
<dbReference type="EMBL" id="DVJJ01000067">
    <property type="protein sequence ID" value="HIS64565.1"/>
    <property type="molecule type" value="Genomic_DNA"/>
</dbReference>
<comment type="pathway">
    <text evidence="1 8">Metabolic intermediate biosynthesis; chorismate biosynthesis; chorismate from D-erythrose 4-phosphate and phosphoenolpyruvate: step 4/7.</text>
</comment>
<dbReference type="GO" id="GO:0004764">
    <property type="term" value="F:shikimate 3-dehydrogenase (NADP+) activity"/>
    <property type="evidence" value="ECO:0007669"/>
    <property type="project" value="UniProtKB-UniRule"/>
</dbReference>
<feature type="domain" description="Shikimate dehydrogenase substrate binding N-terminal" evidence="10">
    <location>
        <begin position="9"/>
        <end position="91"/>
    </location>
</feature>
<evidence type="ECO:0000256" key="7">
    <source>
        <dbReference type="ARBA" id="ARBA00049442"/>
    </source>
</evidence>
<keyword evidence="6 8" id="KW-0057">Aromatic amino acid biosynthesis</keyword>
<feature type="binding site" evidence="8">
    <location>
        <begin position="152"/>
        <end position="157"/>
    </location>
    <ligand>
        <name>NADP(+)</name>
        <dbReference type="ChEBI" id="CHEBI:58349"/>
    </ligand>
</feature>
<reference evidence="12" key="2">
    <citation type="journal article" date="2021" name="PeerJ">
        <title>Extensive microbial diversity within the chicken gut microbiome revealed by metagenomics and culture.</title>
        <authorList>
            <person name="Gilroy R."/>
            <person name="Ravi A."/>
            <person name="Getino M."/>
            <person name="Pursley I."/>
            <person name="Horton D.L."/>
            <person name="Alikhan N.F."/>
            <person name="Baker D."/>
            <person name="Gharbi K."/>
            <person name="Hall N."/>
            <person name="Watson M."/>
            <person name="Adriaenssens E.M."/>
            <person name="Foster-Nyarko E."/>
            <person name="Jarju S."/>
            <person name="Secka A."/>
            <person name="Antonio M."/>
            <person name="Oren A."/>
            <person name="Chaudhuri R.R."/>
            <person name="La Ragione R."/>
            <person name="Hildebrand F."/>
            <person name="Pallen M.J."/>
        </authorList>
    </citation>
    <scope>NUCLEOTIDE SEQUENCE</scope>
    <source>
        <strain evidence="12">ChiBcec16-1751</strain>
    </source>
</reference>
<feature type="active site" description="Proton acceptor" evidence="8">
    <location>
        <position position="68"/>
    </location>
</feature>
<evidence type="ECO:0000313" key="13">
    <source>
        <dbReference type="Proteomes" id="UP000886741"/>
    </source>
</evidence>
<dbReference type="SUPFAM" id="SSF51735">
    <property type="entry name" value="NAD(P)-binding Rossmann-fold domains"/>
    <property type="match status" value="1"/>
</dbReference>
<dbReference type="EC" id="1.1.1.25" evidence="2 8"/>
<comment type="similarity">
    <text evidence="8">Belongs to the shikimate dehydrogenase family.</text>
</comment>
<feature type="binding site" evidence="8">
    <location>
        <position position="242"/>
    </location>
    <ligand>
        <name>shikimate</name>
        <dbReference type="ChEBI" id="CHEBI:36208"/>
    </ligand>
</feature>
<dbReference type="CDD" id="cd01065">
    <property type="entry name" value="NAD_bind_Shikimate_DH"/>
    <property type="match status" value="1"/>
</dbReference>
<comment type="function">
    <text evidence="8">Involved in the biosynthesis of the chorismate, which leads to the biosynthesis of aromatic amino acids. Catalyzes the reversible NADPH linked reduction of 3-dehydroshikimate (DHSA) to yield shikimate (SA).</text>
</comment>
<dbReference type="PANTHER" id="PTHR21089:SF1">
    <property type="entry name" value="BIFUNCTIONAL 3-DEHYDROQUINATE DEHYDRATASE_SHIKIMATE DEHYDROGENASE, CHLOROPLASTIC"/>
    <property type="match status" value="1"/>
</dbReference>
<dbReference type="InterPro" id="IPR041121">
    <property type="entry name" value="SDH_C"/>
</dbReference>
<feature type="domain" description="SDH C-terminal" evidence="11">
    <location>
        <begin position="235"/>
        <end position="262"/>
    </location>
</feature>
<evidence type="ECO:0000259" key="9">
    <source>
        <dbReference type="Pfam" id="PF01488"/>
    </source>
</evidence>
<feature type="binding site" evidence="8">
    <location>
        <position position="214"/>
    </location>
    <ligand>
        <name>shikimate</name>
        <dbReference type="ChEBI" id="CHEBI:36208"/>
    </ligand>
</feature>
<evidence type="ECO:0000259" key="10">
    <source>
        <dbReference type="Pfam" id="PF08501"/>
    </source>
</evidence>
<dbReference type="GO" id="GO:0009073">
    <property type="term" value="P:aromatic amino acid family biosynthetic process"/>
    <property type="evidence" value="ECO:0007669"/>
    <property type="project" value="UniProtKB-KW"/>
</dbReference>
<feature type="binding site" evidence="8">
    <location>
        <position position="212"/>
    </location>
    <ligand>
        <name>NADP(+)</name>
        <dbReference type="ChEBI" id="CHEBI:58349"/>
    </ligand>
</feature>
<feature type="binding site" evidence="8">
    <location>
        <begin position="128"/>
        <end position="132"/>
    </location>
    <ligand>
        <name>NADP(+)</name>
        <dbReference type="ChEBI" id="CHEBI:58349"/>
    </ligand>
</feature>
<keyword evidence="4 8" id="KW-0521">NADP</keyword>
<accession>A0A9D1F8X9</accession>
<dbReference type="Pfam" id="PF08501">
    <property type="entry name" value="Shikimate_dh_N"/>
    <property type="match status" value="1"/>
</dbReference>
<evidence type="ECO:0000256" key="8">
    <source>
        <dbReference type="HAMAP-Rule" id="MF_00222"/>
    </source>
</evidence>
<dbReference type="GO" id="GO:0009423">
    <property type="term" value="P:chorismate biosynthetic process"/>
    <property type="evidence" value="ECO:0007669"/>
    <property type="project" value="UniProtKB-UniRule"/>
</dbReference>
<feature type="binding site" evidence="8">
    <location>
        <position position="80"/>
    </location>
    <ligand>
        <name>NADP(+)</name>
        <dbReference type="ChEBI" id="CHEBI:58349"/>
    </ligand>
</feature>
<reference evidence="12" key="1">
    <citation type="submission" date="2020-10" db="EMBL/GenBank/DDBJ databases">
        <authorList>
            <person name="Gilroy R."/>
        </authorList>
    </citation>
    <scope>NUCLEOTIDE SEQUENCE</scope>
    <source>
        <strain evidence="12">ChiBcec16-1751</strain>
    </source>
</reference>
<dbReference type="Gene3D" id="3.40.50.720">
    <property type="entry name" value="NAD(P)-binding Rossmann-like Domain"/>
    <property type="match status" value="1"/>
</dbReference>
<keyword evidence="5 8" id="KW-0560">Oxidoreductase</keyword>